<dbReference type="RefSeq" id="WP_016420245.1">
    <property type="nucleotide sequence ID" value="NZ_FNND01000002.1"/>
</dbReference>
<keyword evidence="1" id="KW-0808">Transferase</keyword>
<dbReference type="GO" id="GO:0044550">
    <property type="term" value="P:secondary metabolite biosynthetic process"/>
    <property type="evidence" value="ECO:0007669"/>
    <property type="project" value="TreeGrafter"/>
</dbReference>
<dbReference type="AlphaFoldDB" id="A0A1H2TDP4"/>
<reference evidence="4 5" key="1">
    <citation type="submission" date="2016-10" db="EMBL/GenBank/DDBJ databases">
        <authorList>
            <person name="Varghese N."/>
            <person name="Submissions S."/>
        </authorList>
    </citation>
    <scope>NUCLEOTIDE SEQUENCE [LARGE SCALE GENOMIC DNA]</scope>
    <source>
        <strain evidence="4 5">DSM 11449</strain>
    </source>
</reference>
<dbReference type="OrthoDB" id="2514738at2"/>
<proteinExistence type="predicted"/>
<organism evidence="4 5">
    <name type="scientific">Capnocytophaga granulosa</name>
    <dbReference type="NCBI Taxonomy" id="45242"/>
    <lineage>
        <taxon>Bacteria</taxon>
        <taxon>Pseudomonadati</taxon>
        <taxon>Bacteroidota</taxon>
        <taxon>Flavobacteriia</taxon>
        <taxon>Flavobacteriales</taxon>
        <taxon>Flavobacteriaceae</taxon>
        <taxon>Capnocytophaga</taxon>
    </lineage>
</organism>
<keyword evidence="2" id="KW-0012">Acyltransferase</keyword>
<sequence>MNPVYITKASKYLPNTPIDNDQMEAFLGEINETASKAKRIVLRNNGITTRYYALDTQGNPTHTNADLTCLAIKGLLDTHFKAADIQVLSCGTSTPDCLLPSHAAMVHGLLKGSGAVELNSSAGVCNSGMNALKFAYLSVKSGNSTNAVCTGSERVSSWLRANKYENEIQSLTLLQEQPILAFKKDFLRFMLSDGAGALRLESKPHPTDRSLQILWMEAHSYAHQLEACMYAGCEKQSDGSLKAWSDYSPAQWLEQSIFSIKQDVKLLNENILVKGAESMQTALNKHALSPDEITYFLPHISSLYFKDRLYEELKKVGIDIPLERWFLNLPQVGNVGSASPYLMLEELFNSQKLQKGDTLLLSVPESGRFSYSYALLKVV</sequence>
<evidence type="ECO:0000256" key="1">
    <source>
        <dbReference type="ARBA" id="ARBA00022679"/>
    </source>
</evidence>
<dbReference type="SUPFAM" id="SSF53901">
    <property type="entry name" value="Thiolase-like"/>
    <property type="match status" value="1"/>
</dbReference>
<dbReference type="EMBL" id="FNND01000002">
    <property type="protein sequence ID" value="SDW41978.1"/>
    <property type="molecule type" value="Genomic_DNA"/>
</dbReference>
<dbReference type="GeneID" id="85016259"/>
<name>A0A1H2TDP4_9FLAO</name>
<evidence type="ECO:0000259" key="3">
    <source>
        <dbReference type="Pfam" id="PF08541"/>
    </source>
</evidence>
<dbReference type="Pfam" id="PF08541">
    <property type="entry name" value="ACP_syn_III_C"/>
    <property type="match status" value="1"/>
</dbReference>
<keyword evidence="5" id="KW-1185">Reference proteome</keyword>
<accession>A0A1H2TDP4</accession>
<dbReference type="InterPro" id="IPR016039">
    <property type="entry name" value="Thiolase-like"/>
</dbReference>
<comment type="caution">
    <text evidence="4">The sequence shown here is derived from an EMBL/GenBank/DDBJ whole genome shotgun (WGS) entry which is preliminary data.</text>
</comment>
<evidence type="ECO:0000313" key="4">
    <source>
        <dbReference type="EMBL" id="SDW41978.1"/>
    </source>
</evidence>
<dbReference type="InterPro" id="IPR013747">
    <property type="entry name" value="ACP_syn_III_C"/>
</dbReference>
<dbReference type="NCBIfam" id="NF005293">
    <property type="entry name" value="PRK06816.1"/>
    <property type="match status" value="1"/>
</dbReference>
<gene>
    <name evidence="4" type="ORF">SAMN05444420_102163</name>
</gene>
<dbReference type="PANTHER" id="PTHR34069">
    <property type="entry name" value="3-OXOACYL-[ACYL-CARRIER-PROTEIN] SYNTHASE 3"/>
    <property type="match status" value="1"/>
</dbReference>
<dbReference type="Gene3D" id="3.40.47.10">
    <property type="match status" value="2"/>
</dbReference>
<dbReference type="CDD" id="cd00827">
    <property type="entry name" value="init_cond_enzymes"/>
    <property type="match status" value="1"/>
</dbReference>
<evidence type="ECO:0000313" key="5">
    <source>
        <dbReference type="Proteomes" id="UP000182771"/>
    </source>
</evidence>
<feature type="domain" description="Beta-ketoacyl-[acyl-carrier-protein] synthase III C-terminal" evidence="3">
    <location>
        <begin position="283"/>
        <end position="362"/>
    </location>
</feature>
<dbReference type="PANTHER" id="PTHR34069:SF2">
    <property type="entry name" value="BETA-KETOACYL-[ACYL-CARRIER-PROTEIN] SYNTHASE III"/>
    <property type="match status" value="1"/>
</dbReference>
<protein>
    <submittedName>
        <fullName evidence="4">3-oxoacyl-[acyl-carrier-protein] synthase-3</fullName>
    </submittedName>
</protein>
<dbReference type="GO" id="GO:0016746">
    <property type="term" value="F:acyltransferase activity"/>
    <property type="evidence" value="ECO:0007669"/>
    <property type="project" value="UniProtKB-KW"/>
</dbReference>
<dbReference type="Proteomes" id="UP000182771">
    <property type="component" value="Unassembled WGS sequence"/>
</dbReference>
<evidence type="ECO:0000256" key="2">
    <source>
        <dbReference type="ARBA" id="ARBA00023315"/>
    </source>
</evidence>